<feature type="coiled-coil region" evidence="11">
    <location>
        <begin position="913"/>
        <end position="968"/>
    </location>
</feature>
<evidence type="ECO:0000256" key="6">
    <source>
        <dbReference type="ARBA" id="ARBA00023054"/>
    </source>
</evidence>
<dbReference type="GO" id="GO:0005524">
    <property type="term" value="F:ATP binding"/>
    <property type="evidence" value="ECO:0007669"/>
    <property type="project" value="UniProtKB-UniRule"/>
</dbReference>
<dbReference type="GO" id="GO:0007097">
    <property type="term" value="P:nuclear migration"/>
    <property type="evidence" value="ECO:0007669"/>
    <property type="project" value="UniProtKB-ARBA"/>
</dbReference>
<dbReference type="AlphaFoldDB" id="A0A3Q0KBF8"/>
<dbReference type="PANTHER" id="PTHR47968">
    <property type="entry name" value="CENTROMERE PROTEIN E"/>
    <property type="match status" value="1"/>
</dbReference>
<evidence type="ECO:0000256" key="2">
    <source>
        <dbReference type="ARBA" id="ARBA00022490"/>
    </source>
</evidence>
<dbReference type="GO" id="GO:0032991">
    <property type="term" value="C:protein-containing complex"/>
    <property type="evidence" value="ECO:0007669"/>
    <property type="project" value="UniProtKB-ARBA"/>
</dbReference>
<sequence length="1040" mass="117660">MSESIKVICRVRPLNDLEKANDSKFVVSFPGDGKTAISIGGKNFNFDHVVQPKATQLEVYEIVAKPIVADVLNGYNGTIFAYGQTSSGKTFTMEGILGDPVFQGVIPRIIHDIFNHIYQMDENLEFHIKVSYFEIYMDKIRDLLDVSKTNLPVHEDKDRVPYVKGATERFVSSPEEVFDVIDEGKANRHVAVTNMNEHSSRSHSVFMITVRQENLETQKKLHGKLYLVDLAGSEKVAKTGAEGTVLDEAKNINKSLSALGNVINALVEGSSHVPYRDSKLTRILQESLGGNARTTMVICCSPAAFNDAETKSTLMFGMRAKTIKNLVTVNEELTADEWRRRYEREKEKVRRLQNIVSHLESELKRWRGGESVSQAEWFTETQYLAAIDDTKDITTPDVFPTKLMSDSISATTPQGVQLSNTSQASTASLPSSRVAAISDTLSSTAGGVGDEQLQLLYQQLDDKDDEINKQAQTIARLRQQVEEQDEIINTLRKEREGQLKEITNLQAEYQSSKEEVKEVLQALEELAMNYDQKAQEIASKAKELEDVQESLLKQTRLMHSKDGELSQLKDTHQNQKKKYTEMMSSLLKDLIDVGECLNDQLTKPSVGAERLDEEFTVVRLYISKMKTEAKSLQSRVRQLEEERVQHVQLMRKSDDESKDLRTRLHAFEVKIATLTDKIDESESRKRHLQETVDNMNAEIAKLRANEQFMSGSGEQNEKILSGQSAIRAKLDEEFKRQSEHYAAQVKSLRDELDEKQKKLEEYKDEANNFKFQSEKSQEEVTRLREELENKTTRLETLEKTTEKREQAKEDLRGLEETVIKELQTLHNLRRLFIQDLNCRIKKSANRVNALTAAEKATVNNNNNSNNNTNQGGNTPNAAGGIPGQQQISESLLMDDDDDDEPIQVGTLAQREKIAFLENNLDKLTKVHKQLVHDNAELRCELPKMEKRLKSTLERVRSLELSLKEAKEGAMRDRKRYQVEVERIKEVVRQRNVTARRGQSQIAKPIRAGHAPITNLHGVSGVGGASINSQPVVRPDLLGAP</sequence>
<dbReference type="GO" id="GO:0007292">
    <property type="term" value="P:female gamete generation"/>
    <property type="evidence" value="ECO:0007669"/>
    <property type="project" value="UniProtKB-ARBA"/>
</dbReference>
<dbReference type="Gene3D" id="3.40.850.10">
    <property type="entry name" value="Kinesin motor domain"/>
    <property type="match status" value="1"/>
</dbReference>
<feature type="coiled-coil region" evidence="11">
    <location>
        <begin position="335"/>
        <end position="362"/>
    </location>
</feature>
<dbReference type="SUPFAM" id="SSF52540">
    <property type="entry name" value="P-loop containing nucleoside triphosphate hydrolases"/>
    <property type="match status" value="1"/>
</dbReference>
<keyword evidence="2" id="KW-0963">Cytoplasm</keyword>
<dbReference type="GO" id="GO:0048489">
    <property type="term" value="P:synaptic vesicle transport"/>
    <property type="evidence" value="ECO:0007669"/>
    <property type="project" value="UniProtKB-ARBA"/>
</dbReference>
<feature type="binding site" evidence="10">
    <location>
        <begin position="83"/>
        <end position="90"/>
    </location>
    <ligand>
        <name>ATP</name>
        <dbReference type="ChEBI" id="CHEBI:30616"/>
    </ligand>
</feature>
<dbReference type="GO" id="GO:1904115">
    <property type="term" value="C:axon cytoplasm"/>
    <property type="evidence" value="ECO:0007669"/>
    <property type="project" value="GOC"/>
</dbReference>
<dbReference type="PROSITE" id="PS50067">
    <property type="entry name" value="KINESIN_MOTOR_2"/>
    <property type="match status" value="1"/>
</dbReference>
<proteinExistence type="inferred from homology"/>
<feature type="compositionally biased region" description="Low complexity" evidence="12">
    <location>
        <begin position="856"/>
        <end position="879"/>
    </location>
</feature>
<comment type="subcellular location">
    <subcellularLocation>
        <location evidence="1">Cytoplasm</location>
        <location evidence="1">Cytoskeleton</location>
    </subcellularLocation>
</comment>
<feature type="coiled-coil region" evidence="11">
    <location>
        <begin position="622"/>
        <end position="705"/>
    </location>
</feature>
<dbReference type="InterPro" id="IPR027640">
    <property type="entry name" value="Kinesin-like_fam"/>
</dbReference>
<dbReference type="CDD" id="cd23649">
    <property type="entry name" value="Khc_CBD_cc"/>
    <property type="match status" value="1"/>
</dbReference>
<dbReference type="InterPro" id="IPR036961">
    <property type="entry name" value="Kinesin_motor_dom_sf"/>
</dbReference>
<dbReference type="FunCoup" id="A0A3Q0KBF8">
    <property type="interactions" value="850"/>
</dbReference>
<evidence type="ECO:0000256" key="4">
    <source>
        <dbReference type="ARBA" id="ARBA00022741"/>
    </source>
</evidence>
<dbReference type="GO" id="GO:0003777">
    <property type="term" value="F:microtubule motor activity"/>
    <property type="evidence" value="ECO:0007669"/>
    <property type="project" value="InterPro"/>
</dbReference>
<dbReference type="InterPro" id="IPR001752">
    <property type="entry name" value="Kinesin_motor_dom"/>
</dbReference>
<dbReference type="GO" id="GO:0098957">
    <property type="term" value="P:anterograde axonal transport of mitochondrion"/>
    <property type="evidence" value="ECO:0007669"/>
    <property type="project" value="UniProtKB-ARBA"/>
</dbReference>
<dbReference type="Proteomes" id="UP000008854">
    <property type="component" value="Unassembled WGS sequence"/>
</dbReference>
<dbReference type="InterPro" id="IPR027417">
    <property type="entry name" value="P-loop_NTPase"/>
</dbReference>
<feature type="domain" description="Kinesin motor" evidence="13">
    <location>
        <begin position="4"/>
        <end position="323"/>
    </location>
</feature>
<dbReference type="InParanoid" id="A0A3Q0KBF8"/>
<organism evidence="14 15">
    <name type="scientific">Schistosoma mansoni</name>
    <name type="common">Blood fluke</name>
    <dbReference type="NCBI Taxonomy" id="6183"/>
    <lineage>
        <taxon>Eukaryota</taxon>
        <taxon>Metazoa</taxon>
        <taxon>Spiralia</taxon>
        <taxon>Lophotrochozoa</taxon>
        <taxon>Platyhelminthes</taxon>
        <taxon>Trematoda</taxon>
        <taxon>Digenea</taxon>
        <taxon>Strigeidida</taxon>
        <taxon>Schistosomatoidea</taxon>
        <taxon>Schistosomatidae</taxon>
        <taxon>Schistosoma</taxon>
    </lineage>
</organism>
<evidence type="ECO:0000313" key="15">
    <source>
        <dbReference type="WBParaSite" id="Smp_001040.1"/>
    </source>
</evidence>
<dbReference type="SMART" id="SM00129">
    <property type="entry name" value="KISc"/>
    <property type="match status" value="1"/>
</dbReference>
<dbReference type="STRING" id="6183.A0A3Q0KBF8"/>
<evidence type="ECO:0000256" key="10">
    <source>
        <dbReference type="PROSITE-ProRule" id="PRU00283"/>
    </source>
</evidence>
<dbReference type="PANTHER" id="PTHR47968:SF36">
    <property type="entry name" value="KINESIN HEAVY CHAIN ISOFORM X1"/>
    <property type="match status" value="1"/>
</dbReference>
<evidence type="ECO:0000256" key="7">
    <source>
        <dbReference type="ARBA" id="ARBA00023175"/>
    </source>
</evidence>
<evidence type="ECO:0000256" key="9">
    <source>
        <dbReference type="ARBA" id="ARBA00069521"/>
    </source>
</evidence>
<evidence type="ECO:0000313" key="14">
    <source>
        <dbReference type="Proteomes" id="UP000008854"/>
    </source>
</evidence>
<dbReference type="CDD" id="cd01369">
    <property type="entry name" value="KISc_KHC_KIF5"/>
    <property type="match status" value="1"/>
</dbReference>
<feature type="coiled-coil region" evidence="11">
    <location>
        <begin position="460"/>
        <end position="554"/>
    </location>
</feature>
<evidence type="ECO:0000256" key="12">
    <source>
        <dbReference type="SAM" id="MobiDB-lite"/>
    </source>
</evidence>
<protein>
    <recommendedName>
        <fullName evidence="9">Kinesin heavy chain</fullName>
    </recommendedName>
</protein>
<evidence type="ECO:0000256" key="3">
    <source>
        <dbReference type="ARBA" id="ARBA00022701"/>
    </source>
</evidence>
<keyword evidence="4 10" id="KW-0547">Nucleotide-binding</keyword>
<dbReference type="PROSITE" id="PS00411">
    <property type="entry name" value="KINESIN_MOTOR_1"/>
    <property type="match status" value="1"/>
</dbReference>
<keyword evidence="6 11" id="KW-0175">Coiled coil</keyword>
<evidence type="ECO:0000256" key="8">
    <source>
        <dbReference type="ARBA" id="ARBA00023212"/>
    </source>
</evidence>
<evidence type="ECO:0000256" key="5">
    <source>
        <dbReference type="ARBA" id="ARBA00022840"/>
    </source>
</evidence>
<dbReference type="GO" id="GO:0008017">
    <property type="term" value="F:microtubule binding"/>
    <property type="evidence" value="ECO:0007669"/>
    <property type="project" value="InterPro"/>
</dbReference>
<name>A0A3Q0KBF8_SCHMA</name>
<keyword evidence="7 10" id="KW-0505">Motor protein</keyword>
<dbReference type="Pfam" id="PF00225">
    <property type="entry name" value="Kinesin"/>
    <property type="match status" value="1"/>
</dbReference>
<keyword evidence="8" id="KW-0206">Cytoskeleton</keyword>
<evidence type="ECO:0000259" key="13">
    <source>
        <dbReference type="PROSITE" id="PS50067"/>
    </source>
</evidence>
<comment type="similarity">
    <text evidence="10">Belongs to the TRAFAC class myosin-kinesin ATPase superfamily. Kinesin family.</text>
</comment>
<dbReference type="InterPro" id="IPR059182">
    <property type="entry name" value="Khc_C"/>
</dbReference>
<accession>A0A3Q0KBF8</accession>
<evidence type="ECO:0000256" key="1">
    <source>
        <dbReference type="ARBA" id="ARBA00004245"/>
    </source>
</evidence>
<evidence type="ECO:0000256" key="11">
    <source>
        <dbReference type="SAM" id="Coils"/>
    </source>
</evidence>
<dbReference type="InterPro" id="IPR019821">
    <property type="entry name" value="Kinesin_motor_CS"/>
</dbReference>
<feature type="region of interest" description="Disordered" evidence="12">
    <location>
        <begin position="856"/>
        <end position="883"/>
    </location>
</feature>
<reference evidence="15" key="2">
    <citation type="submission" date="2018-12" db="UniProtKB">
        <authorList>
            <consortium name="WormBaseParasite"/>
        </authorList>
    </citation>
    <scope>IDENTIFICATION</scope>
    <source>
        <strain evidence="15">Puerto Rican</strain>
    </source>
</reference>
<dbReference type="WBParaSite" id="Smp_001040.1">
    <property type="protein sequence ID" value="Smp_001040.1"/>
    <property type="gene ID" value="Smp_001040"/>
</dbReference>
<keyword evidence="14" id="KW-1185">Reference proteome</keyword>
<dbReference type="GO" id="GO:0005874">
    <property type="term" value="C:microtubule"/>
    <property type="evidence" value="ECO:0007669"/>
    <property type="project" value="UniProtKB-KW"/>
</dbReference>
<dbReference type="FunFam" id="3.40.850.10:FF:000067">
    <property type="entry name" value="Kinesin-like protein"/>
    <property type="match status" value="1"/>
</dbReference>
<reference evidence="14" key="1">
    <citation type="journal article" date="2012" name="PLoS Negl. Trop. Dis.">
        <title>A systematically improved high quality genome and transcriptome of the human blood fluke Schistosoma mansoni.</title>
        <authorList>
            <person name="Protasio A.V."/>
            <person name="Tsai I.J."/>
            <person name="Babbage A."/>
            <person name="Nichol S."/>
            <person name="Hunt M."/>
            <person name="Aslett M.A."/>
            <person name="De Silva N."/>
            <person name="Velarde G.S."/>
            <person name="Anderson T.J."/>
            <person name="Clark R.C."/>
            <person name="Davidson C."/>
            <person name="Dillon G.P."/>
            <person name="Holroyd N.E."/>
            <person name="LoVerde P.T."/>
            <person name="Lloyd C."/>
            <person name="McQuillan J."/>
            <person name="Oliveira G."/>
            <person name="Otto T.D."/>
            <person name="Parker-Manuel S.J."/>
            <person name="Quail M.A."/>
            <person name="Wilson R.A."/>
            <person name="Zerlotini A."/>
            <person name="Dunne D.W."/>
            <person name="Berriman M."/>
        </authorList>
    </citation>
    <scope>NUCLEOTIDE SEQUENCE [LARGE SCALE GENOMIC DNA]</scope>
    <source>
        <strain evidence="14">Puerto Rican</strain>
    </source>
</reference>
<dbReference type="GO" id="GO:0030951">
    <property type="term" value="P:establishment or maintenance of microtubule cytoskeleton polarity"/>
    <property type="evidence" value="ECO:0007669"/>
    <property type="project" value="UniProtKB-ARBA"/>
</dbReference>
<keyword evidence="5 10" id="KW-0067">ATP-binding</keyword>
<keyword evidence="3" id="KW-0493">Microtubule</keyword>
<feature type="coiled-coil region" evidence="11">
    <location>
        <begin position="738"/>
        <end position="853"/>
    </location>
</feature>
<dbReference type="PRINTS" id="PR00380">
    <property type="entry name" value="KINESINHEAVY"/>
</dbReference>